<keyword evidence="2 6" id="KW-0223">Dioxygenase</keyword>
<comment type="similarity">
    <text evidence="1">Belongs to the intradiol ring-cleavage dioxygenase family.</text>
</comment>
<dbReference type="SUPFAM" id="SSF49482">
    <property type="entry name" value="Aromatic compound dioxygenase"/>
    <property type="match status" value="1"/>
</dbReference>
<dbReference type="Gene3D" id="2.60.130.10">
    <property type="entry name" value="Aromatic compound dioxygenase"/>
    <property type="match status" value="1"/>
</dbReference>
<comment type="caution">
    <text evidence="6">The sequence shown here is derived from an EMBL/GenBank/DDBJ whole genome shotgun (WGS) entry which is preliminary data.</text>
</comment>
<gene>
    <name evidence="6" type="primary">pcaH</name>
    <name evidence="6" type="ORF">CODIS_36230</name>
</gene>
<dbReference type="GO" id="GO:0008199">
    <property type="term" value="F:ferric iron binding"/>
    <property type="evidence" value="ECO:0007669"/>
    <property type="project" value="InterPro"/>
</dbReference>
<dbReference type="Proteomes" id="UP000094769">
    <property type="component" value="Unassembled WGS sequence"/>
</dbReference>
<evidence type="ECO:0000256" key="3">
    <source>
        <dbReference type="ARBA" id="ARBA00023002"/>
    </source>
</evidence>
<dbReference type="InterPro" id="IPR039387">
    <property type="entry name" value="3_4-PCD"/>
</dbReference>
<dbReference type="InterPro" id="IPR015889">
    <property type="entry name" value="Intradiol_dOase_core"/>
</dbReference>
<dbReference type="EC" id="1.13.11.3" evidence="6"/>
<keyword evidence="4" id="KW-1133">Transmembrane helix</keyword>
<dbReference type="InterPro" id="IPR000627">
    <property type="entry name" value="Intradiol_dOase_C"/>
</dbReference>
<reference evidence="6 7" key="1">
    <citation type="submission" date="2016-06" db="EMBL/GenBank/DDBJ databases">
        <title>Genome sequence of endosymbiont of Candidatus Endolucinida thiodiazotropha.</title>
        <authorList>
            <person name="Poehlein A."/>
            <person name="Koenig S."/>
            <person name="Heiden S.E."/>
            <person name="Thuermer A."/>
            <person name="Voget S."/>
            <person name="Daniel R."/>
            <person name="Markert S."/>
            <person name="Gros O."/>
            <person name="Schweder T."/>
        </authorList>
    </citation>
    <scope>NUCLEOTIDE SEQUENCE [LARGE SCALE GENOMIC DNA]</scope>
    <source>
        <strain evidence="6 7">COS</strain>
    </source>
</reference>
<dbReference type="Pfam" id="PF00775">
    <property type="entry name" value="Dioxygenase_C"/>
    <property type="match status" value="1"/>
</dbReference>
<dbReference type="RefSeq" id="WP_069127517.1">
    <property type="nucleotide sequence ID" value="NZ_MARB01000026.1"/>
</dbReference>
<name>A0A7Z0VIG8_9GAMM</name>
<accession>A0A7Z0VIG8</accession>
<evidence type="ECO:0000256" key="4">
    <source>
        <dbReference type="SAM" id="Phobius"/>
    </source>
</evidence>
<evidence type="ECO:0000256" key="1">
    <source>
        <dbReference type="ARBA" id="ARBA00007825"/>
    </source>
</evidence>
<keyword evidence="3 6" id="KW-0560">Oxidoreductase</keyword>
<keyword evidence="4" id="KW-0812">Transmembrane</keyword>
<evidence type="ECO:0000259" key="5">
    <source>
        <dbReference type="PROSITE" id="PS00083"/>
    </source>
</evidence>
<dbReference type="AlphaFoldDB" id="A0A7Z0VIG8"/>
<organism evidence="6 7">
    <name type="scientific">Candidatus Thiodiazotropha endolucinida</name>
    <dbReference type="NCBI Taxonomy" id="1655433"/>
    <lineage>
        <taxon>Bacteria</taxon>
        <taxon>Pseudomonadati</taxon>
        <taxon>Pseudomonadota</taxon>
        <taxon>Gammaproteobacteria</taxon>
        <taxon>Chromatiales</taxon>
        <taxon>Sedimenticolaceae</taxon>
        <taxon>Candidatus Thiodiazotropha</taxon>
    </lineage>
</organism>
<evidence type="ECO:0000313" key="6">
    <source>
        <dbReference type="EMBL" id="ODJ86190.1"/>
    </source>
</evidence>
<dbReference type="OrthoDB" id="9805815at2"/>
<feature type="domain" description="Intradiol ring-cleavage dioxygenases" evidence="5">
    <location>
        <begin position="75"/>
        <end position="103"/>
    </location>
</feature>
<dbReference type="GO" id="GO:0018578">
    <property type="term" value="F:protocatechuate 3,4-dioxygenase activity"/>
    <property type="evidence" value="ECO:0007669"/>
    <property type="project" value="UniProtKB-EC"/>
</dbReference>
<dbReference type="EMBL" id="MARB01000026">
    <property type="protein sequence ID" value="ODJ86190.1"/>
    <property type="molecule type" value="Genomic_DNA"/>
</dbReference>
<dbReference type="CDD" id="cd03459">
    <property type="entry name" value="3_4-PCD"/>
    <property type="match status" value="1"/>
</dbReference>
<dbReference type="PANTHER" id="PTHR33711">
    <property type="entry name" value="DIOXYGENASE, PUTATIVE (AFU_ORTHOLOGUE AFUA_2G02910)-RELATED"/>
    <property type="match status" value="1"/>
</dbReference>
<keyword evidence="7" id="KW-1185">Reference proteome</keyword>
<proteinExistence type="inferred from homology"/>
<evidence type="ECO:0000256" key="2">
    <source>
        <dbReference type="ARBA" id="ARBA00022964"/>
    </source>
</evidence>
<dbReference type="InterPro" id="IPR050770">
    <property type="entry name" value="Intradiol_RC_Dioxygenase"/>
</dbReference>
<dbReference type="PANTHER" id="PTHR33711:SF9">
    <property type="entry name" value="PROTOCATECHUATE 3,4-DIOXYGENASE ALPHA CHAIN"/>
    <property type="match status" value="1"/>
</dbReference>
<dbReference type="PROSITE" id="PS00083">
    <property type="entry name" value="INTRADIOL_DIOXYGENAS"/>
    <property type="match status" value="1"/>
</dbReference>
<feature type="transmembrane region" description="Helical" evidence="4">
    <location>
        <begin position="12"/>
        <end position="35"/>
    </location>
</feature>
<protein>
    <submittedName>
        <fullName evidence="6">Protocatechuate 3,4-dioxygenase beta chain</fullName>
        <ecNumber evidence="6">1.13.11.3</ecNumber>
    </submittedName>
</protein>
<sequence length="219" mass="23971">MKLNGNCNRRELLLDTISLVSLSVLPGAAIAAALIPTPYQTAGPFYPTRILLDNDNNLVDVEGRSRPARGQVTHIFGRLLDSDGQPLTDAQVEIWQCDAFGYYHHSRDRGGVADPDFQGFGRTVVDGNGGYRFRTIRPVSYPGRTPHIHFRVIGDGIEGFTTQMYVANEPGNDTDFILNRVRNPLSRASVTVPLDPAPEIESGALAGRFDIVLGLHPSM</sequence>
<evidence type="ECO:0000313" key="7">
    <source>
        <dbReference type="Proteomes" id="UP000094769"/>
    </source>
</evidence>
<keyword evidence="4" id="KW-0472">Membrane</keyword>